<evidence type="ECO:0000313" key="3">
    <source>
        <dbReference type="Proteomes" id="UP000000759"/>
    </source>
</evidence>
<dbReference type="Pfam" id="PF01553">
    <property type="entry name" value="Acyltransferase"/>
    <property type="match status" value="1"/>
</dbReference>
<dbReference type="eggNOG" id="ENOG502QRHE">
    <property type="taxonomic scope" value="Eukaryota"/>
</dbReference>
<name>B7GCP3_PHATC</name>
<feature type="domain" description="Phospholipid/glycerol acyltransferase" evidence="1">
    <location>
        <begin position="205"/>
        <end position="341"/>
    </location>
</feature>
<evidence type="ECO:0000313" key="2">
    <source>
        <dbReference type="EMBL" id="EEC43574.1"/>
    </source>
</evidence>
<dbReference type="InParanoid" id="B7GCP3"/>
<dbReference type="SMR" id="B7GCP3"/>
<dbReference type="AlphaFoldDB" id="B7GCP3"/>
<dbReference type="KEGG" id="pti:PHATRDRAFT_50031"/>
<reference evidence="2 3" key="1">
    <citation type="journal article" date="2008" name="Nature">
        <title>The Phaeodactylum genome reveals the evolutionary history of diatom genomes.</title>
        <authorList>
            <person name="Bowler C."/>
            <person name="Allen A.E."/>
            <person name="Badger J.H."/>
            <person name="Grimwood J."/>
            <person name="Jabbari K."/>
            <person name="Kuo A."/>
            <person name="Maheswari U."/>
            <person name="Martens C."/>
            <person name="Maumus F."/>
            <person name="Otillar R.P."/>
            <person name="Rayko E."/>
            <person name="Salamov A."/>
            <person name="Vandepoele K."/>
            <person name="Beszteri B."/>
            <person name="Gruber A."/>
            <person name="Heijde M."/>
            <person name="Katinka M."/>
            <person name="Mock T."/>
            <person name="Valentin K."/>
            <person name="Verret F."/>
            <person name="Berges J.A."/>
            <person name="Brownlee C."/>
            <person name="Cadoret J.P."/>
            <person name="Chiovitti A."/>
            <person name="Choi C.J."/>
            <person name="Coesel S."/>
            <person name="De Martino A."/>
            <person name="Detter J.C."/>
            <person name="Durkin C."/>
            <person name="Falciatore A."/>
            <person name="Fournet J."/>
            <person name="Haruta M."/>
            <person name="Huysman M.J."/>
            <person name="Jenkins B.D."/>
            <person name="Jiroutova K."/>
            <person name="Jorgensen R.E."/>
            <person name="Joubert Y."/>
            <person name="Kaplan A."/>
            <person name="Kroger N."/>
            <person name="Kroth P.G."/>
            <person name="La Roche J."/>
            <person name="Lindquist E."/>
            <person name="Lommer M."/>
            <person name="Martin-Jezequel V."/>
            <person name="Lopez P.J."/>
            <person name="Lucas S."/>
            <person name="Mangogna M."/>
            <person name="McGinnis K."/>
            <person name="Medlin L.K."/>
            <person name="Montsant A."/>
            <person name="Oudot-Le Secq M.P."/>
            <person name="Napoli C."/>
            <person name="Obornik M."/>
            <person name="Parker M.S."/>
            <person name="Petit J.L."/>
            <person name="Porcel B.M."/>
            <person name="Poulsen N."/>
            <person name="Robison M."/>
            <person name="Rychlewski L."/>
            <person name="Rynearson T.A."/>
            <person name="Schmutz J."/>
            <person name="Shapiro H."/>
            <person name="Siaut M."/>
            <person name="Stanley M."/>
            <person name="Sussman M.R."/>
            <person name="Taylor A.R."/>
            <person name="Vardi A."/>
            <person name="von Dassow P."/>
            <person name="Vyverman W."/>
            <person name="Willis A."/>
            <person name="Wyrwicz L.S."/>
            <person name="Rokhsar D.S."/>
            <person name="Weissenbach J."/>
            <person name="Armbrust E.V."/>
            <person name="Green B.R."/>
            <person name="Van de Peer Y."/>
            <person name="Grigoriev I.V."/>
        </authorList>
    </citation>
    <scope>NUCLEOTIDE SEQUENCE [LARGE SCALE GENOMIC DNA]</scope>
    <source>
        <strain evidence="2 3">CCAP 1055/1</strain>
    </source>
</reference>
<accession>B7GCP3</accession>
<evidence type="ECO:0000259" key="1">
    <source>
        <dbReference type="Pfam" id="PF01553"/>
    </source>
</evidence>
<dbReference type="Proteomes" id="UP000000759">
    <property type="component" value="Chromosome 26"/>
</dbReference>
<dbReference type="EMBL" id="CM000628">
    <property type="protein sequence ID" value="EEC43574.1"/>
    <property type="molecule type" value="Genomic_DNA"/>
</dbReference>
<dbReference type="GO" id="GO:0006655">
    <property type="term" value="P:phosphatidylglycerol biosynthetic process"/>
    <property type="evidence" value="ECO:0007669"/>
    <property type="project" value="TreeGrafter"/>
</dbReference>
<keyword evidence="3" id="KW-1185">Reference proteome</keyword>
<dbReference type="HOGENOM" id="CLU_043091_1_0_1"/>
<organism evidence="2 3">
    <name type="scientific">Phaeodactylum tricornutum (strain CCAP 1055/1)</name>
    <dbReference type="NCBI Taxonomy" id="556484"/>
    <lineage>
        <taxon>Eukaryota</taxon>
        <taxon>Sar</taxon>
        <taxon>Stramenopiles</taxon>
        <taxon>Ochrophyta</taxon>
        <taxon>Bacillariophyta</taxon>
        <taxon>Bacillariophyceae</taxon>
        <taxon>Bacillariophycidae</taxon>
        <taxon>Naviculales</taxon>
        <taxon>Phaeodactylaceae</taxon>
        <taxon>Phaeodactylum</taxon>
    </lineage>
</organism>
<dbReference type="PANTHER" id="PTHR35695:SF1">
    <property type="entry name" value="GLYCEROL-3-PHOSPHATE ACYLTRANSFERASE, CHLOROPLASTIC"/>
    <property type="match status" value="1"/>
</dbReference>
<dbReference type="SUPFAM" id="SSF69593">
    <property type="entry name" value="Glycerol-3-phosphate (1)-acyltransferase"/>
    <property type="match status" value="1"/>
</dbReference>
<dbReference type="OrthoDB" id="524544at2759"/>
<dbReference type="InterPro" id="IPR016222">
    <property type="entry name" value="G3P_O-acylTrfase_chlp"/>
</dbReference>
<dbReference type="GO" id="GO:0004366">
    <property type="term" value="F:glycerol-3-phosphate O-acyltransferase activity"/>
    <property type="evidence" value="ECO:0007669"/>
    <property type="project" value="InterPro"/>
</dbReference>
<dbReference type="PaxDb" id="2850-Phatr3262"/>
<sequence length="435" mass="47224">MIEFRRNAYHRTTILCLVLTVSASISAWTLPRLPMRTHRSSIGSLPATVDDSITASTISASGTTITSNNVVTTKLLPEFQAVTDAAQAKLLASIPEAYHAKIVPLLAHFVNEYMTASQNAYLATGNPSSAPEQAASRILQGVGYGVRLGLLEPFQFSTSHVALRGKNPELEQGNEIDFYEFGCEFFRTVMDLERSVVLGQDQIPTILQQLADGENVVLLANHQSEADPQVVSCCLEAIGYGDLAADAVYVAGHKVTTDPLAIPFSMGRNLICIHSKKHINADPETKSVKQRENLKAMGALLNKFKEGGALLWVAPSGGRDRRDVNTGKVPLAPFDSKTIDMFRLMGNKSKKTTHFYTLAMVSYDLCPPPDVIEPGTGEPRNVRFGPVGIALGAECISVGGLESRQDFCQHAFAQCQDDYLRLQQAIANPTTTDQA</sequence>
<dbReference type="RefSeq" id="XP_002184838.1">
    <property type="nucleotide sequence ID" value="XM_002184802.1"/>
</dbReference>
<dbReference type="GeneID" id="7198728"/>
<protein>
    <recommendedName>
        <fullName evidence="1">Phospholipid/glycerol acyltransferase domain-containing protein</fullName>
    </recommendedName>
</protein>
<gene>
    <name evidence="2" type="ORF">PHATRDRAFT_50031</name>
</gene>
<dbReference type="OMA" id="HINADPE"/>
<dbReference type="Gene3D" id="3.40.1130.10">
    <property type="entry name" value="Glycerol-3-phosphate (1)-acyltransferase"/>
    <property type="match status" value="1"/>
</dbReference>
<dbReference type="STRING" id="556484.B7GCP3"/>
<dbReference type="PANTHER" id="PTHR35695">
    <property type="entry name" value="GLYCEROL-3-PHOSPHATE ACYLTRANSFERASE, CHLOROPLASTIC"/>
    <property type="match status" value="1"/>
</dbReference>
<reference evidence="3" key="2">
    <citation type="submission" date="2008-08" db="EMBL/GenBank/DDBJ databases">
        <authorList>
            <consortium name="Diatom Consortium"/>
            <person name="Grigoriev I."/>
            <person name="Grimwood J."/>
            <person name="Kuo A."/>
            <person name="Otillar R.P."/>
            <person name="Salamov A."/>
            <person name="Detter J.C."/>
            <person name="Lindquist E."/>
            <person name="Shapiro H."/>
            <person name="Lucas S."/>
            <person name="Glavina del Rio T."/>
            <person name="Pitluck S."/>
            <person name="Rokhsar D."/>
            <person name="Bowler C."/>
        </authorList>
    </citation>
    <scope>GENOME REANNOTATION</scope>
    <source>
        <strain evidence="3">CCAP 1055/1</strain>
    </source>
</reference>
<proteinExistence type="predicted"/>
<dbReference type="InterPro" id="IPR002123">
    <property type="entry name" value="Plipid/glycerol_acylTrfase"/>
</dbReference>